<dbReference type="AlphaFoldDB" id="A0A4Z2FFI8"/>
<feature type="region of interest" description="Disordered" evidence="1">
    <location>
        <begin position="87"/>
        <end position="106"/>
    </location>
</feature>
<proteinExistence type="predicted"/>
<reference evidence="2 3" key="1">
    <citation type="submission" date="2019-03" db="EMBL/GenBank/DDBJ databases">
        <title>First draft genome of Liparis tanakae, snailfish: a comprehensive survey of snailfish specific genes.</title>
        <authorList>
            <person name="Kim W."/>
            <person name="Song I."/>
            <person name="Jeong J.-H."/>
            <person name="Kim D."/>
            <person name="Kim S."/>
            <person name="Ryu S."/>
            <person name="Song J.Y."/>
            <person name="Lee S.K."/>
        </authorList>
    </citation>
    <scope>NUCLEOTIDE SEQUENCE [LARGE SCALE GENOMIC DNA]</scope>
    <source>
        <tissue evidence="2">Muscle</tissue>
    </source>
</reference>
<organism evidence="2 3">
    <name type="scientific">Liparis tanakae</name>
    <name type="common">Tanaka's snailfish</name>
    <dbReference type="NCBI Taxonomy" id="230148"/>
    <lineage>
        <taxon>Eukaryota</taxon>
        <taxon>Metazoa</taxon>
        <taxon>Chordata</taxon>
        <taxon>Craniata</taxon>
        <taxon>Vertebrata</taxon>
        <taxon>Euteleostomi</taxon>
        <taxon>Actinopterygii</taxon>
        <taxon>Neopterygii</taxon>
        <taxon>Teleostei</taxon>
        <taxon>Neoteleostei</taxon>
        <taxon>Acanthomorphata</taxon>
        <taxon>Eupercaria</taxon>
        <taxon>Perciformes</taxon>
        <taxon>Cottioidei</taxon>
        <taxon>Cottales</taxon>
        <taxon>Liparidae</taxon>
        <taxon>Liparis</taxon>
    </lineage>
</organism>
<protein>
    <submittedName>
        <fullName evidence="2">Uncharacterized protein</fullName>
    </submittedName>
</protein>
<evidence type="ECO:0000256" key="1">
    <source>
        <dbReference type="SAM" id="MobiDB-lite"/>
    </source>
</evidence>
<name>A0A4Z2FFI8_9TELE</name>
<sequence length="106" mass="11424">MRSSSPRGADGPPATDLYKMFLGTMPWEALSQALSWEKKTYERTASSSVFSSAERGGMADWAGGQWSPSVLPFTEYSGVRPSVMSKVRNTRNSSASYSKNSSVASG</sequence>
<dbReference type="Proteomes" id="UP000314294">
    <property type="component" value="Unassembled WGS sequence"/>
</dbReference>
<keyword evidence="3" id="KW-1185">Reference proteome</keyword>
<dbReference type="EMBL" id="SRLO01001233">
    <property type="protein sequence ID" value="TNN39939.1"/>
    <property type="molecule type" value="Genomic_DNA"/>
</dbReference>
<accession>A0A4Z2FFI8</accession>
<feature type="compositionally biased region" description="Low complexity" evidence="1">
    <location>
        <begin position="92"/>
        <end position="106"/>
    </location>
</feature>
<evidence type="ECO:0000313" key="3">
    <source>
        <dbReference type="Proteomes" id="UP000314294"/>
    </source>
</evidence>
<evidence type="ECO:0000313" key="2">
    <source>
        <dbReference type="EMBL" id="TNN39939.1"/>
    </source>
</evidence>
<comment type="caution">
    <text evidence="2">The sequence shown here is derived from an EMBL/GenBank/DDBJ whole genome shotgun (WGS) entry which is preliminary data.</text>
</comment>
<gene>
    <name evidence="2" type="ORF">EYF80_049896</name>
</gene>